<dbReference type="Proteomes" id="UP000199239">
    <property type="component" value="Unassembled WGS sequence"/>
</dbReference>
<sequence length="435" mass="49050">MNAQTSAVMAPPSPRRLQDMKLPVVMMLDIMLKTMFRINVAQVSETASALCLPVQITQELIDMARDQHLVEAKGTLNANTRNEIAYHLTDLGKSRALDALAQSEYFGPMPVPLDVYRQQVERQSVRNMQITRPRLEGAMDHLVLPDDLLKNLGPAVSAGRSILLYGAPGNGKSSISNCIRAALDDEIYVPRAIEYASQVITVYDPIVHSAAPPEKPKRNVLRRVTSYDSRYVKCARPTVITGGELSLDMLDLVYNPTARTYQAPLQLKATGGIFIVDDLGRQKERPQSIVNRWIVPLEENKDILALRSGENFEVPFDTLVIFSTNFHPNEIFDQAALRRIFFKIKIDGPDQRNYLKIFAMVAKDRKIPLDDATMAHLLNNKYRSIGNSFVNYQPVFLIDQIIAICDFEGIPYQMTPDLMDRAWANMFIDDEAIPR</sequence>
<dbReference type="OrthoDB" id="9783370at2"/>
<dbReference type="Gene3D" id="3.40.50.300">
    <property type="entry name" value="P-loop containing nucleotide triphosphate hydrolases"/>
    <property type="match status" value="1"/>
</dbReference>
<proteinExistence type="predicted"/>
<dbReference type="STRING" id="394264.SAMN04488040_2677"/>
<evidence type="ECO:0000313" key="2">
    <source>
        <dbReference type="Proteomes" id="UP000199239"/>
    </source>
</evidence>
<protein>
    <recommendedName>
        <fullName evidence="3">AAA+ ATPase domain-containing protein</fullName>
    </recommendedName>
</protein>
<accession>A0A1I6UEK0</accession>
<organism evidence="1 2">
    <name type="scientific">Sulfitobacter marinus</name>
    <dbReference type="NCBI Taxonomy" id="394264"/>
    <lineage>
        <taxon>Bacteria</taxon>
        <taxon>Pseudomonadati</taxon>
        <taxon>Pseudomonadota</taxon>
        <taxon>Alphaproteobacteria</taxon>
        <taxon>Rhodobacterales</taxon>
        <taxon>Roseobacteraceae</taxon>
        <taxon>Sulfitobacter</taxon>
    </lineage>
</organism>
<dbReference type="EMBL" id="FPAJ01000004">
    <property type="protein sequence ID" value="SFS99818.1"/>
    <property type="molecule type" value="Genomic_DNA"/>
</dbReference>
<evidence type="ECO:0000313" key="1">
    <source>
        <dbReference type="EMBL" id="SFS99818.1"/>
    </source>
</evidence>
<gene>
    <name evidence="1" type="ORF">SAMN04488040_2677</name>
</gene>
<dbReference type="RefSeq" id="WP_093916856.1">
    <property type="nucleotide sequence ID" value="NZ_FPAJ01000004.1"/>
</dbReference>
<name>A0A1I6UEK0_9RHOB</name>
<dbReference type="InterPro" id="IPR027417">
    <property type="entry name" value="P-loop_NTPase"/>
</dbReference>
<reference evidence="2" key="1">
    <citation type="submission" date="2016-10" db="EMBL/GenBank/DDBJ databases">
        <authorList>
            <person name="Varghese N."/>
            <person name="Submissions S."/>
        </authorList>
    </citation>
    <scope>NUCLEOTIDE SEQUENCE [LARGE SCALE GENOMIC DNA]</scope>
    <source>
        <strain evidence="2">DSM 23422</strain>
    </source>
</reference>
<dbReference type="AlphaFoldDB" id="A0A1I6UEK0"/>
<keyword evidence="2" id="KW-1185">Reference proteome</keyword>
<dbReference type="SUPFAM" id="SSF52540">
    <property type="entry name" value="P-loop containing nucleoside triphosphate hydrolases"/>
    <property type="match status" value="1"/>
</dbReference>
<evidence type="ECO:0008006" key="3">
    <source>
        <dbReference type="Google" id="ProtNLM"/>
    </source>
</evidence>